<accession>A0AA39CKJ7</accession>
<evidence type="ECO:0008006" key="3">
    <source>
        <dbReference type="Google" id="ProtNLM"/>
    </source>
</evidence>
<reference evidence="1" key="1">
    <citation type="submission" date="2022-10" db="EMBL/GenBank/DDBJ databases">
        <title>Culturing micro-colonial fungi from biological soil crusts in the Mojave desert and describing Neophaeococcomyces mojavensis, and introducing the new genera and species Taxawa tesnikishii.</title>
        <authorList>
            <person name="Kurbessoian T."/>
            <person name="Stajich J.E."/>
        </authorList>
    </citation>
    <scope>NUCLEOTIDE SEQUENCE</scope>
    <source>
        <strain evidence="1">TK_41</strain>
    </source>
</reference>
<name>A0AA39CKJ7_9EURO</name>
<proteinExistence type="predicted"/>
<keyword evidence="2" id="KW-1185">Reference proteome</keyword>
<organism evidence="1 2">
    <name type="scientific">Cladophialophora chaetospira</name>
    <dbReference type="NCBI Taxonomy" id="386627"/>
    <lineage>
        <taxon>Eukaryota</taxon>
        <taxon>Fungi</taxon>
        <taxon>Dikarya</taxon>
        <taxon>Ascomycota</taxon>
        <taxon>Pezizomycotina</taxon>
        <taxon>Eurotiomycetes</taxon>
        <taxon>Chaetothyriomycetidae</taxon>
        <taxon>Chaetothyriales</taxon>
        <taxon>Herpotrichiellaceae</taxon>
        <taxon>Cladophialophora</taxon>
    </lineage>
</organism>
<gene>
    <name evidence="1" type="ORF">H2200_004495</name>
</gene>
<sequence>MSTNSTLPAAHRAKVISDLPNEVLARICEFLVPNRSEAKTLTDSELDLQSVDKSVEGAAEYRLWENLDRNRPGYPGLQSFDNPNKMTVSIHKHENKENFPNHFADFASTCKLVSNQALYIASRRSFLLTISNTGLTFEGIRDAAPLQLFGNNGAYAMVDDRNMRMQIVPNGSVPGNKAFTAFTQAMGNLTRLRLKFRIDLARTGSGRTRFFIEQVASQFSALQEQGSRLSEVIVTVVLGYWSTERHRTTGSPFHTTLIEVMQCMNGQDDKTFAEVAAQITGRILEPVTQALQALSISKIHPRCHTACPGSRKVHSSIGMKLDVQWDDPDLSWGVQTEAFISGAGMAPQLIRIPRDWGSLELLRDKLEQHLRRNATGTIPYRTL</sequence>
<protein>
    <recommendedName>
        <fullName evidence="3">F-box domain-containing protein</fullName>
    </recommendedName>
</protein>
<dbReference type="AlphaFoldDB" id="A0AA39CKJ7"/>
<dbReference type="Proteomes" id="UP001172673">
    <property type="component" value="Unassembled WGS sequence"/>
</dbReference>
<comment type="caution">
    <text evidence="1">The sequence shown here is derived from an EMBL/GenBank/DDBJ whole genome shotgun (WGS) entry which is preliminary data.</text>
</comment>
<evidence type="ECO:0000313" key="2">
    <source>
        <dbReference type="Proteomes" id="UP001172673"/>
    </source>
</evidence>
<evidence type="ECO:0000313" key="1">
    <source>
        <dbReference type="EMBL" id="KAJ9611311.1"/>
    </source>
</evidence>
<dbReference type="EMBL" id="JAPDRK010000006">
    <property type="protein sequence ID" value="KAJ9611311.1"/>
    <property type="molecule type" value="Genomic_DNA"/>
</dbReference>